<dbReference type="OrthoDB" id="441812at2759"/>
<dbReference type="SUPFAM" id="SSF82199">
    <property type="entry name" value="SET domain"/>
    <property type="match status" value="1"/>
</dbReference>
<dbReference type="InterPro" id="IPR044429">
    <property type="entry name" value="SETD4_SET"/>
</dbReference>
<protein>
    <recommendedName>
        <fullName evidence="1">SET domain-containing protein</fullName>
    </recommendedName>
</protein>
<keyword evidence="3" id="KW-1185">Reference proteome</keyword>
<dbReference type="EMBL" id="JAPEVB010000006">
    <property type="protein sequence ID" value="KAJ4386740.1"/>
    <property type="molecule type" value="Genomic_DNA"/>
</dbReference>
<gene>
    <name evidence="2" type="ORF">N0V93_009638</name>
</gene>
<dbReference type="PANTHER" id="PTHR13271">
    <property type="entry name" value="UNCHARACTERIZED PUTATIVE METHYLTRANSFERASE"/>
    <property type="match status" value="1"/>
</dbReference>
<dbReference type="InterPro" id="IPR050600">
    <property type="entry name" value="SETD3_SETD6_MTase"/>
</dbReference>
<sequence length="403" mass="45720">MMEDSLEEVHEELLAWAEGLGVRLQGIRPMRLSGRGFGVVATDHVPRGTEVLTVPSSALRTKSTVPSAISQNLPKDMTVHGLLAADIALNVAANTKKYAKWDAVVPSWDDIQQSMPLTWPTSLQNMLPTPAKNKFDKQQKNFEKDWSIVSDKFPFPGKDGIKASCTRDEYLYAWMLVNTRTFYFVTPQTEKLPKADHMALQPVADLFNHTDTGGCAVTYDPEETYSFRTTKSYEKGEEVYISYGTHHNDFLLVEYGFVLDKNVWDEVCLDEALLPALSQQQKDDLEDVSFLGNYVLDKDTVCHRTQVALRSLLTGMRNGISIDQWREFVNGLDDGEKSRKRADAVLVSLLKDYSSEVSDKMEELKDLKFEVDAESLNESRRGLLLLRWEQIHQLVEDTIQRLS</sequence>
<evidence type="ECO:0000313" key="3">
    <source>
        <dbReference type="Proteomes" id="UP001140453"/>
    </source>
</evidence>
<dbReference type="Proteomes" id="UP001140453">
    <property type="component" value="Unassembled WGS sequence"/>
</dbReference>
<name>A0A9W9CSW0_9PEZI</name>
<dbReference type="AlphaFoldDB" id="A0A9W9CSW0"/>
<dbReference type="InterPro" id="IPR001214">
    <property type="entry name" value="SET_dom"/>
</dbReference>
<dbReference type="Gene3D" id="3.90.1410.10">
    <property type="entry name" value="set domain protein methyltransferase, domain 1"/>
    <property type="match status" value="1"/>
</dbReference>
<evidence type="ECO:0000259" key="1">
    <source>
        <dbReference type="PROSITE" id="PS50280"/>
    </source>
</evidence>
<dbReference type="PANTHER" id="PTHR13271:SF137">
    <property type="entry name" value="SET DOMAIN-CONTAINING PROTEIN"/>
    <property type="match status" value="1"/>
</dbReference>
<organism evidence="2 3">
    <name type="scientific">Gnomoniopsis smithogilvyi</name>
    <dbReference type="NCBI Taxonomy" id="1191159"/>
    <lineage>
        <taxon>Eukaryota</taxon>
        <taxon>Fungi</taxon>
        <taxon>Dikarya</taxon>
        <taxon>Ascomycota</taxon>
        <taxon>Pezizomycotina</taxon>
        <taxon>Sordariomycetes</taxon>
        <taxon>Sordariomycetidae</taxon>
        <taxon>Diaporthales</taxon>
        <taxon>Gnomoniaceae</taxon>
        <taxon>Gnomoniopsis</taxon>
    </lineage>
</organism>
<reference evidence="2" key="1">
    <citation type="submission" date="2022-10" db="EMBL/GenBank/DDBJ databases">
        <title>Tapping the CABI collections for fungal endophytes: first genome assemblies for Collariella, Neodidymelliopsis, Ascochyta clinopodiicola, Didymella pomorum, Didymosphaeria variabile, Neocosmospora piperis and Neocucurbitaria cava.</title>
        <authorList>
            <person name="Hill R."/>
        </authorList>
    </citation>
    <scope>NUCLEOTIDE SEQUENCE</scope>
    <source>
        <strain evidence="2">IMI 355082</strain>
    </source>
</reference>
<dbReference type="Pfam" id="PF00856">
    <property type="entry name" value="SET"/>
    <property type="match status" value="1"/>
</dbReference>
<proteinExistence type="predicted"/>
<accession>A0A9W9CSW0</accession>
<evidence type="ECO:0000313" key="2">
    <source>
        <dbReference type="EMBL" id="KAJ4386740.1"/>
    </source>
</evidence>
<dbReference type="GO" id="GO:0016279">
    <property type="term" value="F:protein-lysine N-methyltransferase activity"/>
    <property type="evidence" value="ECO:0007669"/>
    <property type="project" value="InterPro"/>
</dbReference>
<dbReference type="CDD" id="cd19177">
    <property type="entry name" value="SET_SETD4"/>
    <property type="match status" value="1"/>
</dbReference>
<dbReference type="InterPro" id="IPR046341">
    <property type="entry name" value="SET_dom_sf"/>
</dbReference>
<dbReference type="PROSITE" id="PS50280">
    <property type="entry name" value="SET"/>
    <property type="match status" value="1"/>
</dbReference>
<comment type="caution">
    <text evidence="2">The sequence shown here is derived from an EMBL/GenBank/DDBJ whole genome shotgun (WGS) entry which is preliminary data.</text>
</comment>
<feature type="domain" description="SET" evidence="1">
    <location>
        <begin position="25"/>
        <end position="244"/>
    </location>
</feature>